<dbReference type="EC" id="3.1.1.5" evidence="2 9"/>
<feature type="signal peptide" evidence="9">
    <location>
        <begin position="1"/>
        <end position="27"/>
    </location>
</feature>
<dbReference type="GO" id="GO:0004623">
    <property type="term" value="F:phospholipase A2 activity"/>
    <property type="evidence" value="ECO:0007669"/>
    <property type="project" value="TreeGrafter"/>
</dbReference>
<keyword evidence="10" id="KW-0472">Membrane</keyword>
<evidence type="ECO:0000256" key="10">
    <source>
        <dbReference type="SAM" id="Phobius"/>
    </source>
</evidence>
<evidence type="ECO:0000313" key="13">
    <source>
        <dbReference type="Proteomes" id="UP000521872"/>
    </source>
</evidence>
<comment type="catalytic activity">
    <reaction evidence="9">
        <text>a 1-acyl-sn-glycero-3-phosphocholine + H2O = sn-glycerol 3-phosphocholine + a fatty acid + H(+)</text>
        <dbReference type="Rhea" id="RHEA:15177"/>
        <dbReference type="ChEBI" id="CHEBI:15377"/>
        <dbReference type="ChEBI" id="CHEBI:15378"/>
        <dbReference type="ChEBI" id="CHEBI:16870"/>
        <dbReference type="ChEBI" id="CHEBI:28868"/>
        <dbReference type="ChEBI" id="CHEBI:58168"/>
        <dbReference type="EC" id="3.1.1.5"/>
    </reaction>
</comment>
<keyword evidence="13" id="KW-1185">Reference proteome</keyword>
<evidence type="ECO:0000256" key="9">
    <source>
        <dbReference type="RuleBase" id="RU362103"/>
    </source>
</evidence>
<comment type="caution">
    <text evidence="12">The sequence shown here is derived from an EMBL/GenBank/DDBJ whole genome shotgun (WGS) entry which is preliminary data.</text>
</comment>
<feature type="transmembrane region" description="Helical" evidence="10">
    <location>
        <begin position="649"/>
        <end position="670"/>
    </location>
</feature>
<dbReference type="SMART" id="SM00022">
    <property type="entry name" value="PLAc"/>
    <property type="match status" value="1"/>
</dbReference>
<gene>
    <name evidence="12" type="ORF">D9613_000636</name>
</gene>
<organism evidence="12 13">
    <name type="scientific">Agrocybe pediades</name>
    <dbReference type="NCBI Taxonomy" id="84607"/>
    <lineage>
        <taxon>Eukaryota</taxon>
        <taxon>Fungi</taxon>
        <taxon>Dikarya</taxon>
        <taxon>Basidiomycota</taxon>
        <taxon>Agaricomycotina</taxon>
        <taxon>Agaricomycetes</taxon>
        <taxon>Agaricomycetidae</taxon>
        <taxon>Agaricales</taxon>
        <taxon>Agaricineae</taxon>
        <taxon>Strophariaceae</taxon>
        <taxon>Agrocybe</taxon>
    </lineage>
</organism>
<keyword evidence="10" id="KW-0812">Transmembrane</keyword>
<evidence type="ECO:0000256" key="3">
    <source>
        <dbReference type="ARBA" id="ARBA00022729"/>
    </source>
</evidence>
<evidence type="ECO:0000256" key="6">
    <source>
        <dbReference type="ARBA" id="ARBA00023098"/>
    </source>
</evidence>
<evidence type="ECO:0000259" key="11">
    <source>
        <dbReference type="PROSITE" id="PS51210"/>
    </source>
</evidence>
<protein>
    <recommendedName>
        <fullName evidence="2 9">Lysophospholipase</fullName>
        <ecNumber evidence="2 9">3.1.1.5</ecNumber>
    </recommendedName>
</protein>
<dbReference type="GO" id="GO:0005829">
    <property type="term" value="C:cytosol"/>
    <property type="evidence" value="ECO:0007669"/>
    <property type="project" value="TreeGrafter"/>
</dbReference>
<comment type="similarity">
    <text evidence="1 9">Belongs to the lysophospholipase family.</text>
</comment>
<evidence type="ECO:0000256" key="7">
    <source>
        <dbReference type="ARBA" id="ARBA00023180"/>
    </source>
</evidence>
<evidence type="ECO:0000256" key="5">
    <source>
        <dbReference type="ARBA" id="ARBA00022963"/>
    </source>
</evidence>
<keyword evidence="3 9" id="KW-0732">Signal</keyword>
<dbReference type="PANTHER" id="PTHR10728">
    <property type="entry name" value="CYTOSOLIC PHOSPHOLIPASE A2"/>
    <property type="match status" value="1"/>
</dbReference>
<dbReference type="PROSITE" id="PS51210">
    <property type="entry name" value="PLA2C"/>
    <property type="match status" value="1"/>
</dbReference>
<dbReference type="SUPFAM" id="SSF52151">
    <property type="entry name" value="FabD/lysophospholipase-like"/>
    <property type="match status" value="1"/>
</dbReference>
<dbReference type="Proteomes" id="UP000521872">
    <property type="component" value="Unassembled WGS sequence"/>
</dbReference>
<proteinExistence type="inferred from homology"/>
<dbReference type="GO" id="GO:0004622">
    <property type="term" value="F:phosphatidylcholine lysophospholipase activity"/>
    <property type="evidence" value="ECO:0007669"/>
    <property type="project" value="UniProtKB-EC"/>
</dbReference>
<evidence type="ECO:0000256" key="2">
    <source>
        <dbReference type="ARBA" id="ARBA00013274"/>
    </source>
</evidence>
<accession>A0A8H4VSD4</accession>
<dbReference type="AlphaFoldDB" id="A0A8H4VSD4"/>
<sequence length="707" mass="76887">MRTLVPGVFCSLLVIVIALSLPATANSNSVTDYAPSTNVQCPDLSTTSLIRTFSPKNQTLHPDEDSYISTRENTVIRTAWTDWLGDGSGLGYNLSAVVSMFPKVGIAIPGGGLRAAQYGASTLLALDSRNATAKDAGTGGLLQVTSYITGLSGGSWITGSLSFNDWPTTDDLVFGNGKELSGWLLDIPFVTPDGDNIFSDKNQAFYGSLLWSVVSKANQGIDTSITDVWSRMISYHFLSQTTRSNFFTNDTAHGAGQLWSHITQTPAYQSFMMPFPIVVADSRPVGSNSTAALSLDSVVYEISPLEIASYDPSLSSGMNLSYAGTHLVNGRSNNGSSCTLGFDQAGFIMGTSASLFNQILDFAHNTLSQFSSSDSAGLLYLLSQQLSEVRTRANDVANWPNPFQGLAQQTFQDTQASWIELIDGSSNSENIPYGPLLVNARKLDVLVTLEGSADDVNNWPNGSSLIATALRQTEFLQPSHQKFPPIPPTPEAFISAGVNARPTFFGCDPANPDDYPLVIYLPNSPPLTGADPVANTATFQLAYSLKHTRLFFDQVFFNTISGFLPNTNKPDPNWGKCLQCAAIDRGRLRHVPVAPRSSICSDCFKQYCFDPQNPPSRSELPNRKQVFVDPDPQGISKLESFVGDNKLKLVGGLIGLVAFIALLSTAILLYRKYKRKQTEKVKYARLVFEEFQENPSSATYQLHEYSK</sequence>
<keyword evidence="5 8" id="KW-0442">Lipid degradation</keyword>
<dbReference type="EMBL" id="JAACJL010000015">
    <property type="protein sequence ID" value="KAF4620337.1"/>
    <property type="molecule type" value="Genomic_DNA"/>
</dbReference>
<keyword evidence="7" id="KW-0325">Glycoprotein</keyword>
<dbReference type="Pfam" id="PF01735">
    <property type="entry name" value="PLA2_B"/>
    <property type="match status" value="1"/>
</dbReference>
<reference evidence="12 13" key="1">
    <citation type="submission" date="2019-12" db="EMBL/GenBank/DDBJ databases">
        <authorList>
            <person name="Floudas D."/>
            <person name="Bentzer J."/>
            <person name="Ahren D."/>
            <person name="Johansson T."/>
            <person name="Persson P."/>
            <person name="Tunlid A."/>
        </authorList>
    </citation>
    <scope>NUCLEOTIDE SEQUENCE [LARGE SCALE GENOMIC DNA]</scope>
    <source>
        <strain evidence="12 13">CBS 102.39</strain>
    </source>
</reference>
<evidence type="ECO:0000313" key="12">
    <source>
        <dbReference type="EMBL" id="KAF4620337.1"/>
    </source>
</evidence>
<dbReference type="PANTHER" id="PTHR10728:SF33">
    <property type="entry name" value="LYSOPHOSPHOLIPASE 1-RELATED"/>
    <property type="match status" value="1"/>
</dbReference>
<feature type="chain" id="PRO_5034905134" description="Lysophospholipase" evidence="9">
    <location>
        <begin position="28"/>
        <end position="707"/>
    </location>
</feature>
<dbReference type="InterPro" id="IPR002642">
    <property type="entry name" value="LysoPLipase_cat_dom"/>
</dbReference>
<evidence type="ECO:0000256" key="1">
    <source>
        <dbReference type="ARBA" id="ARBA00008780"/>
    </source>
</evidence>
<dbReference type="InterPro" id="IPR016035">
    <property type="entry name" value="Acyl_Trfase/lysoPLipase"/>
</dbReference>
<keyword evidence="10" id="KW-1133">Transmembrane helix</keyword>
<name>A0A8H4VSD4_9AGAR</name>
<evidence type="ECO:0000256" key="4">
    <source>
        <dbReference type="ARBA" id="ARBA00022801"/>
    </source>
</evidence>
<evidence type="ECO:0000256" key="8">
    <source>
        <dbReference type="PROSITE-ProRule" id="PRU00555"/>
    </source>
</evidence>
<keyword evidence="6 8" id="KW-0443">Lipid metabolism</keyword>
<feature type="domain" description="PLA2c" evidence="11">
    <location>
        <begin position="40"/>
        <end position="614"/>
    </location>
</feature>
<keyword evidence="4 8" id="KW-0378">Hydrolase</keyword>
<dbReference type="Gene3D" id="3.40.1090.10">
    <property type="entry name" value="Cytosolic phospholipase A2 catalytic domain"/>
    <property type="match status" value="1"/>
</dbReference>
<dbReference type="GO" id="GO:0046475">
    <property type="term" value="P:glycerophospholipid catabolic process"/>
    <property type="evidence" value="ECO:0007669"/>
    <property type="project" value="TreeGrafter"/>
</dbReference>